<comment type="caution">
    <text evidence="7">The sequence shown here is derived from an EMBL/GenBank/DDBJ whole genome shotgun (WGS) entry which is preliminary data.</text>
</comment>
<evidence type="ECO:0000256" key="5">
    <source>
        <dbReference type="ARBA" id="ARBA00023284"/>
    </source>
</evidence>
<keyword evidence="2" id="KW-0732">Signal</keyword>
<dbReference type="InterPro" id="IPR036249">
    <property type="entry name" value="Thioredoxin-like_sf"/>
</dbReference>
<evidence type="ECO:0000313" key="8">
    <source>
        <dbReference type="Proteomes" id="UP001152172"/>
    </source>
</evidence>
<dbReference type="EMBL" id="JAMKBI010000001">
    <property type="protein sequence ID" value="MCZ8532166.1"/>
    <property type="molecule type" value="Genomic_DNA"/>
</dbReference>
<evidence type="ECO:0000256" key="2">
    <source>
        <dbReference type="ARBA" id="ARBA00022729"/>
    </source>
</evidence>
<organism evidence="7 8">
    <name type="scientific">Psychrobacillus psychrodurans</name>
    <dbReference type="NCBI Taxonomy" id="126157"/>
    <lineage>
        <taxon>Bacteria</taxon>
        <taxon>Bacillati</taxon>
        <taxon>Bacillota</taxon>
        <taxon>Bacilli</taxon>
        <taxon>Bacillales</taxon>
        <taxon>Bacillaceae</taxon>
        <taxon>Psychrobacillus</taxon>
    </lineage>
</organism>
<evidence type="ECO:0000256" key="4">
    <source>
        <dbReference type="ARBA" id="ARBA00023157"/>
    </source>
</evidence>
<dbReference type="Pfam" id="PF13462">
    <property type="entry name" value="Thioredoxin_4"/>
    <property type="match status" value="1"/>
</dbReference>
<reference evidence="7" key="1">
    <citation type="submission" date="2022-05" db="EMBL/GenBank/DDBJ databases">
        <authorList>
            <person name="Colautti A."/>
            <person name="Iacumin L."/>
        </authorList>
    </citation>
    <scope>NUCLEOTIDE SEQUENCE</scope>
    <source>
        <strain evidence="7">DSM 30747</strain>
    </source>
</reference>
<keyword evidence="8" id="KW-1185">Reference proteome</keyword>
<dbReference type="Proteomes" id="UP001152172">
    <property type="component" value="Unassembled WGS sequence"/>
</dbReference>
<keyword evidence="4" id="KW-1015">Disulfide bond</keyword>
<feature type="domain" description="Thioredoxin" evidence="6">
    <location>
        <begin position="20"/>
        <end position="158"/>
    </location>
</feature>
<dbReference type="SUPFAM" id="SSF52833">
    <property type="entry name" value="Thioredoxin-like"/>
    <property type="match status" value="1"/>
</dbReference>
<evidence type="ECO:0000259" key="6">
    <source>
        <dbReference type="PROSITE" id="PS51352"/>
    </source>
</evidence>
<dbReference type="GO" id="GO:0016491">
    <property type="term" value="F:oxidoreductase activity"/>
    <property type="evidence" value="ECO:0007669"/>
    <property type="project" value="UniProtKB-KW"/>
</dbReference>
<comment type="similarity">
    <text evidence="1">Belongs to the thioredoxin family. DsbA subfamily.</text>
</comment>
<protein>
    <submittedName>
        <fullName evidence="7">DsbA family protein</fullName>
    </submittedName>
</protein>
<proteinExistence type="inferred from homology"/>
<dbReference type="Gene3D" id="3.40.30.10">
    <property type="entry name" value="Glutaredoxin"/>
    <property type="match status" value="1"/>
</dbReference>
<accession>A0A9X3L6D5</accession>
<dbReference type="PROSITE" id="PS51352">
    <property type="entry name" value="THIOREDOXIN_2"/>
    <property type="match status" value="1"/>
</dbReference>
<evidence type="ECO:0000256" key="1">
    <source>
        <dbReference type="ARBA" id="ARBA00005791"/>
    </source>
</evidence>
<dbReference type="AlphaFoldDB" id="A0A9X3L6D5"/>
<name>A0A9X3L6D5_9BACI</name>
<keyword evidence="3" id="KW-0560">Oxidoreductase</keyword>
<evidence type="ECO:0000313" key="7">
    <source>
        <dbReference type="EMBL" id="MCZ8532166.1"/>
    </source>
</evidence>
<dbReference type="PANTHER" id="PTHR13887">
    <property type="entry name" value="GLUTATHIONE S-TRANSFERASE KAPPA"/>
    <property type="match status" value="1"/>
</dbReference>
<gene>
    <name evidence="7" type="ORF">M9R61_02235</name>
</gene>
<dbReference type="PANTHER" id="PTHR13887:SF14">
    <property type="entry name" value="DISULFIDE BOND FORMATION PROTEIN D"/>
    <property type="match status" value="1"/>
</dbReference>
<dbReference type="InterPro" id="IPR013766">
    <property type="entry name" value="Thioredoxin_domain"/>
</dbReference>
<evidence type="ECO:0000256" key="3">
    <source>
        <dbReference type="ARBA" id="ARBA00023002"/>
    </source>
</evidence>
<sequence length="213" mass="23867">MSKKIFWFIGVLAVCLIAIVMLTNAKEDSVVIDYEGQPFLGEESAPVEIVEFGDYKCPHCGEFNSTLLPMINEELVETDKAKFYFMNYSFIAADSTTSAQFAESVYQELGNEKFWEFHHLLFENQTNESGQENLMSDEFLSAVLAEVATQEEVDKVKLAFSEGKAKDAWDKDMNTASNLGVNSTPTIYIGGKEFTGQTMDDFVEMVDESTDGK</sequence>
<keyword evidence="5" id="KW-0676">Redox-active center</keyword>
<dbReference type="InterPro" id="IPR012336">
    <property type="entry name" value="Thioredoxin-like_fold"/>
</dbReference>